<protein>
    <recommendedName>
        <fullName evidence="6">acetyl-CoA C-acyltransferase</fullName>
        <ecNumber evidence="6">2.3.1.16</ecNumber>
    </recommendedName>
</protein>
<dbReference type="Pfam" id="PF00108">
    <property type="entry name" value="Thiolase_N"/>
    <property type="match status" value="1"/>
</dbReference>
<keyword evidence="13" id="KW-1185">Reference proteome</keyword>
<dbReference type="PIRSF" id="PIRSF000429">
    <property type="entry name" value="Ac-CoA_Ac_transf"/>
    <property type="match status" value="1"/>
</dbReference>
<comment type="cofactor">
    <cofactor evidence="1">
        <name>K(+)</name>
        <dbReference type="ChEBI" id="CHEBI:29103"/>
    </cofactor>
</comment>
<dbReference type="HOGENOM" id="CLU_031026_1_1_1"/>
<dbReference type="InterPro" id="IPR020616">
    <property type="entry name" value="Thiolase_N"/>
</dbReference>
<dbReference type="GO" id="GO:0010124">
    <property type="term" value="P:phenylacetate catabolic process"/>
    <property type="evidence" value="ECO:0007669"/>
    <property type="project" value="TreeGrafter"/>
</dbReference>
<comment type="catalytic activity">
    <reaction evidence="7">
        <text>an acyl-CoA + acetyl-CoA = a 3-oxoacyl-CoA + CoA</text>
        <dbReference type="Rhea" id="RHEA:21564"/>
        <dbReference type="ChEBI" id="CHEBI:57287"/>
        <dbReference type="ChEBI" id="CHEBI:57288"/>
        <dbReference type="ChEBI" id="CHEBI:58342"/>
        <dbReference type="ChEBI" id="CHEBI:90726"/>
        <dbReference type="EC" id="2.3.1.16"/>
    </reaction>
</comment>
<evidence type="ECO:0000256" key="3">
    <source>
        <dbReference type="ARBA" id="ARBA00010982"/>
    </source>
</evidence>
<comment type="similarity">
    <text evidence="3 9">Belongs to the thiolase-like superfamily. Thiolase family.</text>
</comment>
<keyword evidence="5 9" id="KW-0012">Acyltransferase</keyword>
<name>A0A0D1XSW1_EXOME</name>
<dbReference type="InterPro" id="IPR020610">
    <property type="entry name" value="Thiolase_AS"/>
</dbReference>
<organism evidence="12 13">
    <name type="scientific">Exophiala mesophila</name>
    <name type="common">Black yeast-like fungus</name>
    <dbReference type="NCBI Taxonomy" id="212818"/>
    <lineage>
        <taxon>Eukaryota</taxon>
        <taxon>Fungi</taxon>
        <taxon>Dikarya</taxon>
        <taxon>Ascomycota</taxon>
        <taxon>Pezizomycotina</taxon>
        <taxon>Eurotiomycetes</taxon>
        <taxon>Chaetothyriomycetidae</taxon>
        <taxon>Chaetothyriales</taxon>
        <taxon>Herpotrichiellaceae</taxon>
        <taxon>Exophiala</taxon>
    </lineage>
</organism>
<dbReference type="EMBL" id="KN847523">
    <property type="protein sequence ID" value="KIV91226.1"/>
    <property type="molecule type" value="Genomic_DNA"/>
</dbReference>
<evidence type="ECO:0000256" key="2">
    <source>
        <dbReference type="ARBA" id="ARBA00004872"/>
    </source>
</evidence>
<dbReference type="InterPro" id="IPR020613">
    <property type="entry name" value="Thiolase_CS"/>
</dbReference>
<reference evidence="12 13" key="1">
    <citation type="submission" date="2015-01" db="EMBL/GenBank/DDBJ databases">
        <title>The Genome Sequence of Exophiala mesophila CBS40295.</title>
        <authorList>
            <consortium name="The Broad Institute Genomics Platform"/>
            <person name="Cuomo C."/>
            <person name="de Hoog S."/>
            <person name="Gorbushina A."/>
            <person name="Stielow B."/>
            <person name="Teixiera M."/>
            <person name="Abouelleil A."/>
            <person name="Chapman S.B."/>
            <person name="Priest M."/>
            <person name="Young S.K."/>
            <person name="Wortman J."/>
            <person name="Nusbaum C."/>
            <person name="Birren B."/>
        </authorList>
    </citation>
    <scope>NUCLEOTIDE SEQUENCE [LARGE SCALE GENOMIC DNA]</scope>
    <source>
        <strain evidence="12 13">CBS 40295</strain>
    </source>
</reference>
<evidence type="ECO:0000256" key="4">
    <source>
        <dbReference type="ARBA" id="ARBA00022679"/>
    </source>
</evidence>
<feature type="active site" description="Acyl-thioester intermediate" evidence="8">
    <location>
        <position position="123"/>
    </location>
</feature>
<dbReference type="GO" id="GO:0005777">
    <property type="term" value="C:peroxisome"/>
    <property type="evidence" value="ECO:0007669"/>
    <property type="project" value="TreeGrafter"/>
</dbReference>
<dbReference type="PANTHER" id="PTHR43853:SF12">
    <property type="entry name" value="ACETYL-COA C-ACETYLTRANSFERASE"/>
    <property type="match status" value="1"/>
</dbReference>
<feature type="active site" description="Proton acceptor" evidence="8">
    <location>
        <position position="380"/>
    </location>
</feature>
<dbReference type="PROSITE" id="PS00737">
    <property type="entry name" value="THIOLASE_2"/>
    <property type="match status" value="1"/>
</dbReference>
<dbReference type="PROSITE" id="PS00099">
    <property type="entry name" value="THIOLASE_3"/>
    <property type="match status" value="1"/>
</dbReference>
<dbReference type="GO" id="GO:0003988">
    <property type="term" value="F:acetyl-CoA C-acyltransferase activity"/>
    <property type="evidence" value="ECO:0007669"/>
    <property type="project" value="UniProtKB-EC"/>
</dbReference>
<dbReference type="InterPro" id="IPR016039">
    <property type="entry name" value="Thiolase-like"/>
</dbReference>
<dbReference type="EC" id="2.3.1.16" evidence="6"/>
<feature type="domain" description="Thiolase C-terminal" evidence="11">
    <location>
        <begin position="303"/>
        <end position="421"/>
    </location>
</feature>
<dbReference type="RefSeq" id="XP_016222800.1">
    <property type="nucleotide sequence ID" value="XM_016370507.1"/>
</dbReference>
<evidence type="ECO:0000256" key="7">
    <source>
        <dbReference type="ARBA" id="ARBA00047605"/>
    </source>
</evidence>
<dbReference type="GO" id="GO:0006635">
    <property type="term" value="P:fatty acid beta-oxidation"/>
    <property type="evidence" value="ECO:0007669"/>
    <property type="project" value="TreeGrafter"/>
</dbReference>
<comment type="pathway">
    <text evidence="2">Lipid metabolism; fatty acid metabolism.</text>
</comment>
<sequence length="429" mass="45207">MAKSTSTMTGKRRLDIIMNQLGPVPDGKKLLLQPSPSDVVITVATRTPLTKAKKGALKNTAVEELLIAILSAVREKSGIDPALVQDVCVGNVLATDQAYLARAAVLTAGFPETTASSVCNRFCSSGLLAIQSIANQIITGAIEVGVAVGAESMSTTPDNGSPAMNEKINAHRLAGQIQQPMGQTSENVAAEFNISRAKMDQYAAESFQFAEKAQREGWPADEITPVSVHFKDPATGQYETRIVSADDGVRFGTTAESLAKIRSAFPQWPPGHTTGGNASQITDGAAAVLLMRRSKAEKLGVPILGRFVGATVVGLEPRIMGIGPSLAIPKILDQFNLSTSDVDLFEINEAFASMAVYCVEKLGLDRAKVNPRGGAIALGHPLGCTGVRQVVTALSELRRQGKRLAVTSMCVGTGMGMAGIIISENNSKY</sequence>
<dbReference type="OrthoDB" id="5404651at2759"/>
<dbReference type="Gene3D" id="3.40.47.10">
    <property type="match status" value="2"/>
</dbReference>
<dbReference type="AlphaFoldDB" id="A0A0D1XSW1"/>
<dbReference type="Proteomes" id="UP000054302">
    <property type="component" value="Unassembled WGS sequence"/>
</dbReference>
<keyword evidence="4 9" id="KW-0808">Transferase</keyword>
<evidence type="ECO:0000256" key="6">
    <source>
        <dbReference type="ARBA" id="ARBA00024073"/>
    </source>
</evidence>
<dbReference type="InterPro" id="IPR050215">
    <property type="entry name" value="Thiolase-like_sf_Thiolase"/>
</dbReference>
<dbReference type="Pfam" id="PF02803">
    <property type="entry name" value="Thiolase_C"/>
    <property type="match status" value="1"/>
</dbReference>
<dbReference type="InterPro" id="IPR002155">
    <property type="entry name" value="Thiolase"/>
</dbReference>
<dbReference type="SUPFAM" id="SSF53901">
    <property type="entry name" value="Thiolase-like"/>
    <property type="match status" value="1"/>
</dbReference>
<dbReference type="VEuPathDB" id="FungiDB:PV10_05787"/>
<dbReference type="OMA" id="NASPMND"/>
<feature type="domain" description="Thiolase N-terminal" evidence="10">
    <location>
        <begin position="39"/>
        <end position="294"/>
    </location>
</feature>
<gene>
    <name evidence="12" type="ORF">PV10_05787</name>
</gene>
<dbReference type="PANTHER" id="PTHR43853">
    <property type="entry name" value="3-KETOACYL-COA THIOLASE, PEROXISOMAL"/>
    <property type="match status" value="1"/>
</dbReference>
<dbReference type="GeneID" id="27323632"/>
<dbReference type="NCBIfam" id="TIGR01930">
    <property type="entry name" value="AcCoA-C-Actrans"/>
    <property type="match status" value="1"/>
</dbReference>
<evidence type="ECO:0000256" key="1">
    <source>
        <dbReference type="ARBA" id="ARBA00001958"/>
    </source>
</evidence>
<dbReference type="InterPro" id="IPR020617">
    <property type="entry name" value="Thiolase_C"/>
</dbReference>
<evidence type="ECO:0000259" key="11">
    <source>
        <dbReference type="Pfam" id="PF02803"/>
    </source>
</evidence>
<dbReference type="CDD" id="cd00751">
    <property type="entry name" value="thiolase"/>
    <property type="match status" value="1"/>
</dbReference>
<evidence type="ECO:0000259" key="10">
    <source>
        <dbReference type="Pfam" id="PF00108"/>
    </source>
</evidence>
<evidence type="ECO:0000256" key="9">
    <source>
        <dbReference type="RuleBase" id="RU003557"/>
    </source>
</evidence>
<evidence type="ECO:0000313" key="13">
    <source>
        <dbReference type="Proteomes" id="UP000054302"/>
    </source>
</evidence>
<proteinExistence type="inferred from homology"/>
<evidence type="ECO:0000256" key="8">
    <source>
        <dbReference type="PIRSR" id="PIRSR000429-1"/>
    </source>
</evidence>
<dbReference type="STRING" id="212818.A0A0D1XSW1"/>
<feature type="active site" description="Proton acceptor" evidence="8">
    <location>
        <position position="410"/>
    </location>
</feature>
<evidence type="ECO:0000256" key="5">
    <source>
        <dbReference type="ARBA" id="ARBA00023315"/>
    </source>
</evidence>
<evidence type="ECO:0000313" key="12">
    <source>
        <dbReference type="EMBL" id="KIV91226.1"/>
    </source>
</evidence>
<accession>A0A0D1XSW1</accession>